<proteinExistence type="inferred from homology"/>
<evidence type="ECO:0000256" key="6">
    <source>
        <dbReference type="ARBA" id="ARBA00022801"/>
    </source>
</evidence>
<evidence type="ECO:0000256" key="9">
    <source>
        <dbReference type="ARBA" id="ARBA00023049"/>
    </source>
</evidence>
<dbReference type="Gene3D" id="2.30.42.10">
    <property type="match status" value="1"/>
</dbReference>
<keyword evidence="5 11" id="KW-0812">Transmembrane</keyword>
<dbReference type="CDD" id="cd06163">
    <property type="entry name" value="S2P-M50_PDZ_RseP-like"/>
    <property type="match status" value="1"/>
</dbReference>
<dbReference type="GO" id="GO:0016020">
    <property type="term" value="C:membrane"/>
    <property type="evidence" value="ECO:0007669"/>
    <property type="project" value="UniProtKB-SubCell"/>
</dbReference>
<keyword evidence="14" id="KW-1185">Reference proteome</keyword>
<dbReference type="RefSeq" id="WP_076401262.1">
    <property type="nucleotide sequence ID" value="NZ_FTOA01000005.1"/>
</dbReference>
<evidence type="ECO:0000256" key="3">
    <source>
        <dbReference type="ARBA" id="ARBA00007931"/>
    </source>
</evidence>
<dbReference type="SMART" id="SM00228">
    <property type="entry name" value="PDZ"/>
    <property type="match status" value="1"/>
</dbReference>
<dbReference type="STRING" id="80876.SAMN05421779_105371"/>
<comment type="similarity">
    <text evidence="3 11">Belongs to the peptidase M50B family.</text>
</comment>
<dbReference type="NCBIfam" id="TIGR00054">
    <property type="entry name" value="RIP metalloprotease RseP"/>
    <property type="match status" value="1"/>
</dbReference>
<comment type="subcellular location">
    <subcellularLocation>
        <location evidence="2">Membrane</location>
        <topology evidence="2">Multi-pass membrane protein</topology>
    </subcellularLocation>
</comment>
<evidence type="ECO:0000256" key="8">
    <source>
        <dbReference type="ARBA" id="ARBA00022989"/>
    </source>
</evidence>
<dbReference type="GO" id="GO:0006508">
    <property type="term" value="P:proteolysis"/>
    <property type="evidence" value="ECO:0007669"/>
    <property type="project" value="UniProtKB-KW"/>
</dbReference>
<feature type="transmembrane region" description="Helical" evidence="11">
    <location>
        <begin position="291"/>
        <end position="311"/>
    </location>
</feature>
<evidence type="ECO:0000256" key="7">
    <source>
        <dbReference type="ARBA" id="ARBA00022833"/>
    </source>
</evidence>
<protein>
    <recommendedName>
        <fullName evidence="11">Zinc metalloprotease</fullName>
        <ecNumber evidence="11">3.4.24.-</ecNumber>
    </recommendedName>
</protein>
<comment type="cofactor">
    <cofactor evidence="1 11">
        <name>Zn(2+)</name>
        <dbReference type="ChEBI" id="CHEBI:29105"/>
    </cofactor>
</comment>
<dbReference type="GO" id="GO:0004222">
    <property type="term" value="F:metalloendopeptidase activity"/>
    <property type="evidence" value="ECO:0007669"/>
    <property type="project" value="InterPro"/>
</dbReference>
<dbReference type="PANTHER" id="PTHR42837:SF2">
    <property type="entry name" value="MEMBRANE METALLOPROTEASE ARASP2, CHLOROPLASTIC-RELATED"/>
    <property type="match status" value="1"/>
</dbReference>
<evidence type="ECO:0000256" key="11">
    <source>
        <dbReference type="RuleBase" id="RU362031"/>
    </source>
</evidence>
<feature type="transmembrane region" description="Helical" evidence="11">
    <location>
        <begin position="341"/>
        <end position="359"/>
    </location>
</feature>
<evidence type="ECO:0000256" key="4">
    <source>
        <dbReference type="ARBA" id="ARBA00022670"/>
    </source>
</evidence>
<evidence type="ECO:0000256" key="2">
    <source>
        <dbReference type="ARBA" id="ARBA00004141"/>
    </source>
</evidence>
<reference evidence="13 14" key="1">
    <citation type="submission" date="2017-01" db="EMBL/GenBank/DDBJ databases">
        <authorList>
            <person name="Mah S.A."/>
            <person name="Swanson W.J."/>
            <person name="Moy G.W."/>
            <person name="Vacquier V.D."/>
        </authorList>
    </citation>
    <scope>NUCLEOTIDE SEQUENCE [LARGE SCALE GENOMIC DNA]</scope>
    <source>
        <strain evidence="13 14">DSM 11589</strain>
    </source>
</reference>
<dbReference type="EC" id="3.4.24.-" evidence="11"/>
<dbReference type="GO" id="GO:0046872">
    <property type="term" value="F:metal ion binding"/>
    <property type="evidence" value="ECO:0007669"/>
    <property type="project" value="UniProtKB-KW"/>
</dbReference>
<evidence type="ECO:0000313" key="14">
    <source>
        <dbReference type="Proteomes" id="UP000185678"/>
    </source>
</evidence>
<name>A0A1N7NUD6_9PROT</name>
<dbReference type="InterPro" id="IPR001478">
    <property type="entry name" value="PDZ"/>
</dbReference>
<dbReference type="OrthoDB" id="9782003at2"/>
<gene>
    <name evidence="13" type="ORF">SAMN05421779_105371</name>
</gene>
<dbReference type="Pfam" id="PF02163">
    <property type="entry name" value="Peptidase_M50"/>
    <property type="match status" value="1"/>
</dbReference>
<organism evidence="13 14">
    <name type="scientific">Insolitispirillum peregrinum</name>
    <dbReference type="NCBI Taxonomy" id="80876"/>
    <lineage>
        <taxon>Bacteria</taxon>
        <taxon>Pseudomonadati</taxon>
        <taxon>Pseudomonadota</taxon>
        <taxon>Alphaproteobacteria</taxon>
        <taxon>Rhodospirillales</taxon>
        <taxon>Novispirillaceae</taxon>
        <taxon>Insolitispirillum</taxon>
    </lineage>
</organism>
<evidence type="ECO:0000313" key="13">
    <source>
        <dbReference type="EMBL" id="SIT01973.1"/>
    </source>
</evidence>
<sequence>MDALSSLLTTGGSFLVLLTVVVFVHELGHFLIARWNGVKVEVFSVGFGRELVGFYDRHGTRWRLSLLPFGGYVKFFGDADAASATEDDLNGLTEDERKVAFPCQPLWRKAAIVFAGPAANFVFAILVFAVVFMTVGRPMAPAVIGSVRVDSAAATAGLLAGDRIVAIAGHPVEEFADVQRLVPLYGMDAMPVTVVRDGGELTVTTHPKSLDEQGNRLPAPILGVVISQSSVEVKSLGPIEAVGQAFENTWTITASTVVAMGQMVRGDRGTEDLGGPIRIAEFSGQAARNGLLSFVTFIAVLSINLGLINLLPVPVLDGGHLALYAIQAIRGRPLGEQAQGIGVKIGLVFVIGLMIFSTWNDILRLVRG</sequence>
<feature type="transmembrane region" description="Helical" evidence="11">
    <location>
        <begin position="7"/>
        <end position="25"/>
    </location>
</feature>
<keyword evidence="10 11" id="KW-0472">Membrane</keyword>
<keyword evidence="6 11" id="KW-0378">Hydrolase</keyword>
<keyword evidence="8 11" id="KW-1133">Transmembrane helix</keyword>
<keyword evidence="7 11" id="KW-0862">Zinc</keyword>
<dbReference type="Pfam" id="PF17820">
    <property type="entry name" value="PDZ_6"/>
    <property type="match status" value="1"/>
</dbReference>
<dbReference type="InterPro" id="IPR041489">
    <property type="entry name" value="PDZ_6"/>
</dbReference>
<dbReference type="PANTHER" id="PTHR42837">
    <property type="entry name" value="REGULATOR OF SIGMA-E PROTEASE RSEP"/>
    <property type="match status" value="1"/>
</dbReference>
<dbReference type="EMBL" id="FTOA01000005">
    <property type="protein sequence ID" value="SIT01973.1"/>
    <property type="molecule type" value="Genomic_DNA"/>
</dbReference>
<evidence type="ECO:0000256" key="1">
    <source>
        <dbReference type="ARBA" id="ARBA00001947"/>
    </source>
</evidence>
<evidence type="ECO:0000259" key="12">
    <source>
        <dbReference type="SMART" id="SM00228"/>
    </source>
</evidence>
<accession>A0A1N7NUD6</accession>
<feature type="domain" description="PDZ" evidence="12">
    <location>
        <begin position="124"/>
        <end position="198"/>
    </location>
</feature>
<dbReference type="SUPFAM" id="SSF50156">
    <property type="entry name" value="PDZ domain-like"/>
    <property type="match status" value="1"/>
</dbReference>
<dbReference type="InterPro" id="IPR036034">
    <property type="entry name" value="PDZ_sf"/>
</dbReference>
<evidence type="ECO:0000256" key="10">
    <source>
        <dbReference type="ARBA" id="ARBA00023136"/>
    </source>
</evidence>
<dbReference type="InterPro" id="IPR008915">
    <property type="entry name" value="Peptidase_M50"/>
</dbReference>
<keyword evidence="4 13" id="KW-0645">Protease</keyword>
<dbReference type="InterPro" id="IPR004387">
    <property type="entry name" value="Pept_M50_Zn"/>
</dbReference>
<feature type="transmembrane region" description="Helical" evidence="11">
    <location>
        <begin position="110"/>
        <end position="132"/>
    </location>
</feature>
<evidence type="ECO:0000256" key="5">
    <source>
        <dbReference type="ARBA" id="ARBA00022692"/>
    </source>
</evidence>
<dbReference type="Proteomes" id="UP000185678">
    <property type="component" value="Unassembled WGS sequence"/>
</dbReference>
<dbReference type="AlphaFoldDB" id="A0A1N7NUD6"/>
<keyword evidence="9 11" id="KW-0482">Metalloprotease</keyword>
<keyword evidence="11" id="KW-0479">Metal-binding</keyword>